<protein>
    <submittedName>
        <fullName evidence="2">Uncharacterized protein</fullName>
    </submittedName>
</protein>
<feature type="region of interest" description="Disordered" evidence="1">
    <location>
        <begin position="26"/>
        <end position="94"/>
    </location>
</feature>
<evidence type="ECO:0000256" key="1">
    <source>
        <dbReference type="SAM" id="MobiDB-lite"/>
    </source>
</evidence>
<accession>A0A8H8A1U2</accession>
<keyword evidence="3" id="KW-1185">Reference proteome</keyword>
<gene>
    <name evidence="2" type="ORF">BJ554DRAFT_7075</name>
</gene>
<evidence type="ECO:0000313" key="2">
    <source>
        <dbReference type="EMBL" id="KAG5463482.1"/>
    </source>
</evidence>
<sequence>ADEEEATAPTKASAFICGDSHAGAPSFLASGERNLGEARAEKRTSASRAGGAHTKLPKQPKAESVEREGAERQAGGADSLAKLPGAGPRALPRPAPSRICISFVQIPQHNADVQWQSSVAQQPSRDRLSPPPQHVGVLWRASFAQPPSFAQRLLSATAFTQLGSFAKPPRRNPDVPSQLHIS</sequence>
<dbReference type="Proteomes" id="UP000673691">
    <property type="component" value="Unassembled WGS sequence"/>
</dbReference>
<feature type="non-terminal residue" evidence="2">
    <location>
        <position position="1"/>
    </location>
</feature>
<organism evidence="2 3">
    <name type="scientific">Olpidium bornovanus</name>
    <dbReference type="NCBI Taxonomy" id="278681"/>
    <lineage>
        <taxon>Eukaryota</taxon>
        <taxon>Fungi</taxon>
        <taxon>Fungi incertae sedis</taxon>
        <taxon>Olpidiomycota</taxon>
        <taxon>Olpidiomycotina</taxon>
        <taxon>Olpidiomycetes</taxon>
        <taxon>Olpidiales</taxon>
        <taxon>Olpidiaceae</taxon>
        <taxon>Olpidium</taxon>
    </lineage>
</organism>
<evidence type="ECO:0000313" key="3">
    <source>
        <dbReference type="Proteomes" id="UP000673691"/>
    </source>
</evidence>
<dbReference type="AlphaFoldDB" id="A0A8H8A1U2"/>
<feature type="region of interest" description="Disordered" evidence="1">
    <location>
        <begin position="1"/>
        <end position="20"/>
    </location>
</feature>
<feature type="compositionally biased region" description="Basic and acidic residues" evidence="1">
    <location>
        <begin position="60"/>
        <end position="71"/>
    </location>
</feature>
<feature type="compositionally biased region" description="Low complexity" evidence="1">
    <location>
        <begin position="83"/>
        <end position="92"/>
    </location>
</feature>
<feature type="compositionally biased region" description="Basic and acidic residues" evidence="1">
    <location>
        <begin position="34"/>
        <end position="44"/>
    </location>
</feature>
<dbReference type="EMBL" id="JAEFCI010000529">
    <property type="protein sequence ID" value="KAG5463482.1"/>
    <property type="molecule type" value="Genomic_DNA"/>
</dbReference>
<comment type="caution">
    <text evidence="2">The sequence shown here is derived from an EMBL/GenBank/DDBJ whole genome shotgun (WGS) entry which is preliminary data.</text>
</comment>
<reference evidence="2 3" key="1">
    <citation type="journal article" name="Sci. Rep.">
        <title>Genome-scale phylogenetic analyses confirm Olpidium as the closest living zoosporic fungus to the non-flagellated, terrestrial fungi.</title>
        <authorList>
            <person name="Chang Y."/>
            <person name="Rochon D."/>
            <person name="Sekimoto S."/>
            <person name="Wang Y."/>
            <person name="Chovatia M."/>
            <person name="Sandor L."/>
            <person name="Salamov A."/>
            <person name="Grigoriev I.V."/>
            <person name="Stajich J.E."/>
            <person name="Spatafora J.W."/>
        </authorList>
    </citation>
    <scope>NUCLEOTIDE SEQUENCE [LARGE SCALE GENOMIC DNA]</scope>
    <source>
        <strain evidence="2">S191</strain>
    </source>
</reference>
<name>A0A8H8A1U2_9FUNG</name>
<proteinExistence type="predicted"/>